<evidence type="ECO:0000256" key="1">
    <source>
        <dbReference type="ARBA" id="ARBA00022679"/>
    </source>
</evidence>
<evidence type="ECO:0000259" key="3">
    <source>
        <dbReference type="PROSITE" id="PS51186"/>
    </source>
</evidence>
<dbReference type="AlphaFoldDB" id="A0A096BW84"/>
<evidence type="ECO:0000313" key="5">
    <source>
        <dbReference type="Proteomes" id="UP000029628"/>
    </source>
</evidence>
<sequence length="164" mass="18409">MKIRNGTEADIQACLAIYNYEVQHGVATLDLTERTLSEWRVWFREHHQDNHIVLVAVDAVETVLGYATLSAYRVKEAFKSTVELSIYVHPEHRQQGVATALMEAVVGLAQADERTHLVVSVITSGNQASIALHHRFGFTFAGTIPEVGYKKGAMQSIDQYWLRV</sequence>
<keyword evidence="2" id="KW-0012">Acyltransferase</keyword>
<keyword evidence="1 4" id="KW-0808">Transferase</keyword>
<evidence type="ECO:0000256" key="2">
    <source>
        <dbReference type="ARBA" id="ARBA00023315"/>
    </source>
</evidence>
<dbReference type="Gene3D" id="3.40.630.30">
    <property type="match status" value="1"/>
</dbReference>
<dbReference type="InterPro" id="IPR000182">
    <property type="entry name" value="GNAT_dom"/>
</dbReference>
<dbReference type="Pfam" id="PF00583">
    <property type="entry name" value="Acetyltransf_1"/>
    <property type="match status" value="1"/>
</dbReference>
<evidence type="ECO:0000313" key="4">
    <source>
        <dbReference type="EMBL" id="KGF46992.1"/>
    </source>
</evidence>
<dbReference type="PROSITE" id="PS51186">
    <property type="entry name" value="GNAT"/>
    <property type="match status" value="1"/>
</dbReference>
<dbReference type="Proteomes" id="UP000029628">
    <property type="component" value="Unassembled WGS sequence"/>
</dbReference>
<dbReference type="GO" id="GO:0016747">
    <property type="term" value="F:acyltransferase activity, transferring groups other than amino-acyl groups"/>
    <property type="evidence" value="ECO:0007669"/>
    <property type="project" value="InterPro"/>
</dbReference>
<feature type="domain" description="N-acetyltransferase" evidence="3">
    <location>
        <begin position="1"/>
        <end position="164"/>
    </location>
</feature>
<proteinExistence type="predicted"/>
<dbReference type="PANTHER" id="PTHR43072:SF23">
    <property type="entry name" value="UPF0039 PROTEIN C11D3.02C"/>
    <property type="match status" value="1"/>
</dbReference>
<dbReference type="eggNOG" id="COG1247">
    <property type="taxonomic scope" value="Bacteria"/>
</dbReference>
<protein>
    <submittedName>
        <fullName evidence="4">GNAT family acetyltransferase</fullName>
    </submittedName>
</protein>
<keyword evidence="5" id="KW-1185">Reference proteome</keyword>
<gene>
    <name evidence="4" type="ORF">HMPREF0872_06395</name>
</gene>
<dbReference type="PANTHER" id="PTHR43072">
    <property type="entry name" value="N-ACETYLTRANSFERASE"/>
    <property type="match status" value="1"/>
</dbReference>
<dbReference type="RefSeq" id="WP_028258084.1">
    <property type="nucleotide sequence ID" value="NZ_JRNT01000022.1"/>
</dbReference>
<name>A0A096BW84_9FIRM</name>
<comment type="caution">
    <text evidence="4">The sequence shown here is derived from an EMBL/GenBank/DDBJ whole genome shotgun (WGS) entry which is preliminary data.</text>
</comment>
<reference evidence="4 5" key="1">
    <citation type="submission" date="2014-07" db="EMBL/GenBank/DDBJ databases">
        <authorList>
            <person name="McCorrison J."/>
            <person name="Sanka R."/>
            <person name="Torralba M."/>
            <person name="Gillis M."/>
            <person name="Haft D.H."/>
            <person name="Methe B."/>
            <person name="Sutton G."/>
            <person name="Nelson K.E."/>
        </authorList>
    </citation>
    <scope>NUCLEOTIDE SEQUENCE [LARGE SCALE GENOMIC DNA]</scope>
    <source>
        <strain evidence="4 5">DNF00314</strain>
    </source>
</reference>
<accession>A0A096BW84</accession>
<dbReference type="InterPro" id="IPR016181">
    <property type="entry name" value="Acyl_CoA_acyltransferase"/>
</dbReference>
<dbReference type="SUPFAM" id="SSF55729">
    <property type="entry name" value="Acyl-CoA N-acyltransferases (Nat)"/>
    <property type="match status" value="1"/>
</dbReference>
<dbReference type="EMBL" id="JRNT01000022">
    <property type="protein sequence ID" value="KGF46992.1"/>
    <property type="molecule type" value="Genomic_DNA"/>
</dbReference>
<dbReference type="CDD" id="cd04301">
    <property type="entry name" value="NAT_SF"/>
    <property type="match status" value="1"/>
</dbReference>
<organism evidence="4 5">
    <name type="scientific">Veillonella montpellierensis DNF00314</name>
    <dbReference type="NCBI Taxonomy" id="1401067"/>
    <lineage>
        <taxon>Bacteria</taxon>
        <taxon>Bacillati</taxon>
        <taxon>Bacillota</taxon>
        <taxon>Negativicutes</taxon>
        <taxon>Veillonellales</taxon>
        <taxon>Veillonellaceae</taxon>
        <taxon>Veillonella</taxon>
    </lineage>
</organism>